<proteinExistence type="predicted"/>
<evidence type="ECO:0000313" key="1">
    <source>
        <dbReference type="EMBL" id="EPS36628.1"/>
    </source>
</evidence>
<dbReference type="InterPro" id="IPR011009">
    <property type="entry name" value="Kinase-like_dom_sf"/>
</dbReference>
<evidence type="ECO:0000313" key="2">
    <source>
        <dbReference type="Proteomes" id="UP000015100"/>
    </source>
</evidence>
<dbReference type="AlphaFoldDB" id="S8BBS2"/>
<reference evidence="1 2" key="1">
    <citation type="journal article" date="2013" name="PLoS Genet.">
        <title>Genomic mechanisms accounting for the adaptation to parasitism in nematode-trapping fungi.</title>
        <authorList>
            <person name="Meerupati T."/>
            <person name="Andersson K.M."/>
            <person name="Friman E."/>
            <person name="Kumar D."/>
            <person name="Tunlid A."/>
            <person name="Ahren D."/>
        </authorList>
    </citation>
    <scope>NUCLEOTIDE SEQUENCE [LARGE SCALE GENOMIC DNA]</scope>
    <source>
        <strain evidence="1 2">CBS 200.50</strain>
    </source>
</reference>
<dbReference type="EMBL" id="AQGS01000867">
    <property type="protein sequence ID" value="EPS36628.1"/>
    <property type="molecule type" value="Genomic_DNA"/>
</dbReference>
<gene>
    <name evidence="1" type="ORF">H072_9905</name>
</gene>
<name>S8BBS2_DACHA</name>
<reference evidence="2" key="2">
    <citation type="submission" date="2013-04" db="EMBL/GenBank/DDBJ databases">
        <title>Genomic mechanisms accounting for the adaptation to parasitism in nematode-trapping fungi.</title>
        <authorList>
            <person name="Ahren D.G."/>
        </authorList>
    </citation>
    <scope>NUCLEOTIDE SEQUENCE [LARGE SCALE GENOMIC DNA]</scope>
    <source>
        <strain evidence="2">CBS 200.50</strain>
    </source>
</reference>
<dbReference type="HOGENOM" id="CLU_1510554_0_0_1"/>
<organism evidence="1 2">
    <name type="scientific">Dactylellina haptotyla (strain CBS 200.50)</name>
    <name type="common">Nematode-trapping fungus</name>
    <name type="synonym">Monacrosporium haptotylum</name>
    <dbReference type="NCBI Taxonomy" id="1284197"/>
    <lineage>
        <taxon>Eukaryota</taxon>
        <taxon>Fungi</taxon>
        <taxon>Dikarya</taxon>
        <taxon>Ascomycota</taxon>
        <taxon>Pezizomycotina</taxon>
        <taxon>Orbiliomycetes</taxon>
        <taxon>Orbiliales</taxon>
        <taxon>Orbiliaceae</taxon>
        <taxon>Dactylellina</taxon>
    </lineage>
</organism>
<dbReference type="Proteomes" id="UP000015100">
    <property type="component" value="Unassembled WGS sequence"/>
</dbReference>
<comment type="caution">
    <text evidence="1">The sequence shown here is derived from an EMBL/GenBank/DDBJ whole genome shotgun (WGS) entry which is preliminary data.</text>
</comment>
<keyword evidence="2" id="KW-1185">Reference proteome</keyword>
<sequence>MLAGERAKKDPTAEDARAMEYLTKTLALTEMRVLSASLAKLPQTIIHPDPVQINIIATSETNWTLINWAGAGLGLRAFALGWVLVTSYMRSGGNIRVVGVILKGYHRMKAPGIINEEVDTLGKMAGLRMTNIRAWEVGVGKKAAGDVLKEVQMWFEARQLVSKRVREVLAKPRAMEDV</sequence>
<dbReference type="SUPFAM" id="SSF56112">
    <property type="entry name" value="Protein kinase-like (PK-like)"/>
    <property type="match status" value="1"/>
</dbReference>
<protein>
    <submittedName>
        <fullName evidence="1">Uncharacterized protein</fullName>
    </submittedName>
</protein>
<accession>S8BBS2</accession>